<feature type="signal peptide" evidence="1">
    <location>
        <begin position="1"/>
        <end position="24"/>
    </location>
</feature>
<dbReference type="Proteomes" id="UP000813461">
    <property type="component" value="Unassembled WGS sequence"/>
</dbReference>
<gene>
    <name evidence="2" type="ORF">FB567DRAFT_78337</name>
</gene>
<dbReference type="AlphaFoldDB" id="A0A8K0VWX8"/>
<keyword evidence="3" id="KW-1185">Reference proteome</keyword>
<reference evidence="2" key="1">
    <citation type="journal article" date="2021" name="Nat. Commun.">
        <title>Genetic determinants of endophytism in the Arabidopsis root mycobiome.</title>
        <authorList>
            <person name="Mesny F."/>
            <person name="Miyauchi S."/>
            <person name="Thiergart T."/>
            <person name="Pickel B."/>
            <person name="Atanasova L."/>
            <person name="Karlsson M."/>
            <person name="Huettel B."/>
            <person name="Barry K.W."/>
            <person name="Haridas S."/>
            <person name="Chen C."/>
            <person name="Bauer D."/>
            <person name="Andreopoulos W."/>
            <person name="Pangilinan J."/>
            <person name="LaButti K."/>
            <person name="Riley R."/>
            <person name="Lipzen A."/>
            <person name="Clum A."/>
            <person name="Drula E."/>
            <person name="Henrissat B."/>
            <person name="Kohler A."/>
            <person name="Grigoriev I.V."/>
            <person name="Martin F.M."/>
            <person name="Hacquard S."/>
        </authorList>
    </citation>
    <scope>NUCLEOTIDE SEQUENCE</scope>
    <source>
        <strain evidence="2">MPI-SDFR-AT-0120</strain>
    </source>
</reference>
<name>A0A8K0VWX8_9PLEO</name>
<evidence type="ECO:0000313" key="3">
    <source>
        <dbReference type="Proteomes" id="UP000813461"/>
    </source>
</evidence>
<organism evidence="2 3">
    <name type="scientific">Paraphoma chrysanthemicola</name>
    <dbReference type="NCBI Taxonomy" id="798071"/>
    <lineage>
        <taxon>Eukaryota</taxon>
        <taxon>Fungi</taxon>
        <taxon>Dikarya</taxon>
        <taxon>Ascomycota</taxon>
        <taxon>Pezizomycotina</taxon>
        <taxon>Dothideomycetes</taxon>
        <taxon>Pleosporomycetidae</taxon>
        <taxon>Pleosporales</taxon>
        <taxon>Pleosporineae</taxon>
        <taxon>Phaeosphaeriaceae</taxon>
        <taxon>Paraphoma</taxon>
    </lineage>
</organism>
<feature type="chain" id="PRO_5035453865" description="Secreted protein" evidence="1">
    <location>
        <begin position="25"/>
        <end position="88"/>
    </location>
</feature>
<protein>
    <recommendedName>
        <fullName evidence="4">Secreted protein</fullName>
    </recommendedName>
</protein>
<comment type="caution">
    <text evidence="2">The sequence shown here is derived from an EMBL/GenBank/DDBJ whole genome shotgun (WGS) entry which is preliminary data.</text>
</comment>
<proteinExistence type="predicted"/>
<evidence type="ECO:0000256" key="1">
    <source>
        <dbReference type="SAM" id="SignalP"/>
    </source>
</evidence>
<dbReference type="EMBL" id="JAGMVJ010000012">
    <property type="protein sequence ID" value="KAH7084259.1"/>
    <property type="molecule type" value="Genomic_DNA"/>
</dbReference>
<sequence length="88" mass="9918">MSTLSRLRILLCVVQVCRVARNQAADEPRSVEPLTHSFGEASDWAAGNLVNPGTRQRLRCVFGHQREETMVSPFQRCNYHSVAENTAF</sequence>
<evidence type="ECO:0008006" key="4">
    <source>
        <dbReference type="Google" id="ProtNLM"/>
    </source>
</evidence>
<evidence type="ECO:0000313" key="2">
    <source>
        <dbReference type="EMBL" id="KAH7084259.1"/>
    </source>
</evidence>
<accession>A0A8K0VWX8</accession>
<keyword evidence="1" id="KW-0732">Signal</keyword>